<name>A0A6P1TSZ3_9FIRM</name>
<keyword evidence="2" id="KW-1185">Reference proteome</keyword>
<dbReference type="InterPro" id="IPR023137">
    <property type="entry name" value="BrxA_sf"/>
</dbReference>
<evidence type="ECO:0000313" key="2">
    <source>
        <dbReference type="Proteomes" id="UP000464314"/>
    </source>
</evidence>
<reference evidence="1 2" key="1">
    <citation type="submission" date="2020-01" db="EMBL/GenBank/DDBJ databases">
        <title>Genome analysis of Anaerocolumna sp. CBA3638.</title>
        <authorList>
            <person name="Kim J."/>
            <person name="Roh S.W."/>
        </authorList>
    </citation>
    <scope>NUCLEOTIDE SEQUENCE [LARGE SCALE GENOMIC DNA]</scope>
    <source>
        <strain evidence="1 2">CBA3638</strain>
    </source>
</reference>
<accession>A0A6P1TSZ3</accession>
<protein>
    <submittedName>
        <fullName evidence="1">DUF1819 family protein</fullName>
    </submittedName>
</protein>
<proteinExistence type="predicted"/>
<dbReference type="KEGG" id="anr:Ana3638_20385"/>
<dbReference type="Proteomes" id="UP000464314">
    <property type="component" value="Chromosome"/>
</dbReference>
<organism evidence="1 2">
    <name type="scientific">Anaerocolumna sedimenticola</name>
    <dbReference type="NCBI Taxonomy" id="2696063"/>
    <lineage>
        <taxon>Bacteria</taxon>
        <taxon>Bacillati</taxon>
        <taxon>Bacillota</taxon>
        <taxon>Clostridia</taxon>
        <taxon>Lachnospirales</taxon>
        <taxon>Lachnospiraceae</taxon>
        <taxon>Anaerocolumna</taxon>
    </lineage>
</organism>
<dbReference type="Pfam" id="PF08849">
    <property type="entry name" value="BrxA"/>
    <property type="match status" value="1"/>
</dbReference>
<sequence length="60" mass="6772">MNDKSLVNAIATQPADVAKQVCLYSIMMHSRLVMEFMLTVIGENFIFYQIAEDAVFGIRS</sequence>
<dbReference type="EMBL" id="CP048000">
    <property type="protein sequence ID" value="QHQ62846.1"/>
    <property type="molecule type" value="Genomic_DNA"/>
</dbReference>
<evidence type="ECO:0000313" key="1">
    <source>
        <dbReference type="EMBL" id="QHQ62846.1"/>
    </source>
</evidence>
<dbReference type="Gene3D" id="1.10.3540.10">
    <property type="entry name" value="uncharacterized protein from magnetospirillum magneticum domain"/>
    <property type="match status" value="1"/>
</dbReference>
<gene>
    <name evidence="1" type="ORF">Ana3638_20385</name>
</gene>
<dbReference type="InterPro" id="IPR014948">
    <property type="entry name" value="BrxA"/>
</dbReference>
<dbReference type="AlphaFoldDB" id="A0A6P1TSZ3"/>